<name>A0AAD6HAC3_9EURO</name>
<evidence type="ECO:0000313" key="2">
    <source>
        <dbReference type="Proteomes" id="UP001215712"/>
    </source>
</evidence>
<reference evidence="1" key="2">
    <citation type="submission" date="2023-01" db="EMBL/GenBank/DDBJ databases">
        <authorList>
            <person name="Petersen C."/>
        </authorList>
    </citation>
    <scope>NUCLEOTIDE SEQUENCE</scope>
    <source>
        <strain evidence="1">IBT 17514</strain>
    </source>
</reference>
<protein>
    <submittedName>
        <fullName evidence="1">Uncharacterized protein</fullName>
    </submittedName>
</protein>
<comment type="caution">
    <text evidence="1">The sequence shown here is derived from an EMBL/GenBank/DDBJ whole genome shotgun (WGS) entry which is preliminary data.</text>
</comment>
<dbReference type="Proteomes" id="UP001215712">
    <property type="component" value="Unassembled WGS sequence"/>
</dbReference>
<reference evidence="1" key="1">
    <citation type="journal article" date="2023" name="IMA Fungus">
        <title>Comparative genomic study of the Penicillium genus elucidates a diverse pangenome and 15 lateral gene transfer events.</title>
        <authorList>
            <person name="Petersen C."/>
            <person name="Sorensen T."/>
            <person name="Nielsen M.R."/>
            <person name="Sondergaard T.E."/>
            <person name="Sorensen J.L."/>
            <person name="Fitzpatrick D.A."/>
            <person name="Frisvad J.C."/>
            <person name="Nielsen K.L."/>
        </authorList>
    </citation>
    <scope>NUCLEOTIDE SEQUENCE</scope>
    <source>
        <strain evidence="1">IBT 17514</strain>
    </source>
</reference>
<keyword evidence="2" id="KW-1185">Reference proteome</keyword>
<dbReference type="AlphaFoldDB" id="A0AAD6HAC3"/>
<gene>
    <name evidence="1" type="ORF">N7493_011735</name>
</gene>
<accession>A0AAD6HAC3</accession>
<evidence type="ECO:0000313" key="1">
    <source>
        <dbReference type="EMBL" id="KAJ5703346.1"/>
    </source>
</evidence>
<proteinExistence type="predicted"/>
<organism evidence="1 2">
    <name type="scientific">Penicillium malachiteum</name>
    <dbReference type="NCBI Taxonomy" id="1324776"/>
    <lineage>
        <taxon>Eukaryota</taxon>
        <taxon>Fungi</taxon>
        <taxon>Dikarya</taxon>
        <taxon>Ascomycota</taxon>
        <taxon>Pezizomycotina</taxon>
        <taxon>Eurotiomycetes</taxon>
        <taxon>Eurotiomycetidae</taxon>
        <taxon>Eurotiales</taxon>
        <taxon>Aspergillaceae</taxon>
        <taxon>Penicillium</taxon>
    </lineage>
</organism>
<dbReference type="EMBL" id="JAQJAN010000023">
    <property type="protein sequence ID" value="KAJ5703346.1"/>
    <property type="molecule type" value="Genomic_DNA"/>
</dbReference>
<sequence length="84" mass="8922">MIAQISADQVSAMERSPDAVLEDAVTWALIPATVVPAIQHVMEHSRIAALETAQISAQILLIVEDVVMHALVSNQHVALALAST</sequence>